<dbReference type="AlphaFoldDB" id="D1P0V2"/>
<sequence length="46" mass="5525">MTFEDFIDEEKGKSRKKNNYSIIFQLIISEHVNITVLKMTMTYCHK</sequence>
<protein>
    <submittedName>
        <fullName evidence="1">Uncharacterized protein</fullName>
    </submittedName>
</protein>
<accession>D1P0V2</accession>
<keyword evidence="2" id="KW-1185">Reference proteome</keyword>
<dbReference type="EMBL" id="ABXV02000017">
    <property type="protein sequence ID" value="EFB72971.1"/>
    <property type="molecule type" value="Genomic_DNA"/>
</dbReference>
<comment type="caution">
    <text evidence="1">The sequence shown here is derived from an EMBL/GenBank/DDBJ whole genome shotgun (WGS) entry which is preliminary data.</text>
</comment>
<proteinExistence type="predicted"/>
<dbReference type="HOGENOM" id="CLU_3187766_0_0_6"/>
<dbReference type="Proteomes" id="UP000005512">
    <property type="component" value="Unassembled WGS sequence"/>
</dbReference>
<evidence type="ECO:0000313" key="2">
    <source>
        <dbReference type="Proteomes" id="UP000005512"/>
    </source>
</evidence>
<gene>
    <name evidence="1" type="ORF">PROVRUST_05770</name>
</gene>
<evidence type="ECO:0000313" key="1">
    <source>
        <dbReference type="EMBL" id="EFB72971.1"/>
    </source>
</evidence>
<reference evidence="1" key="1">
    <citation type="submission" date="2009-12" db="EMBL/GenBank/DDBJ databases">
        <authorList>
            <person name="Weinstock G."/>
            <person name="Sodergren E."/>
            <person name="Clifton S."/>
            <person name="Fulton L."/>
            <person name="Fulton B."/>
            <person name="Courtney L."/>
            <person name="Fronick C."/>
            <person name="Harrison M."/>
            <person name="Strong C."/>
            <person name="Farmer C."/>
            <person name="Delahaunty K."/>
            <person name="Markovic C."/>
            <person name="Hall O."/>
            <person name="Minx P."/>
            <person name="Tomlinson C."/>
            <person name="Mitreva M."/>
            <person name="Nelson J."/>
            <person name="Hou S."/>
            <person name="Wollam A."/>
            <person name="Pepin K.H."/>
            <person name="Johnson M."/>
            <person name="Bhonagiri V."/>
            <person name="Nash W.E."/>
            <person name="Warren W."/>
            <person name="Chinwalla A."/>
            <person name="Mardis E.R."/>
            <person name="Wilson R.K."/>
        </authorList>
    </citation>
    <scope>NUCLEOTIDE SEQUENCE [LARGE SCALE GENOMIC DNA]</scope>
    <source>
        <strain evidence="1">DSM 4541</strain>
    </source>
</reference>
<organism evidence="1 2">
    <name type="scientific">Providencia rustigianii DSM 4541</name>
    <dbReference type="NCBI Taxonomy" id="500637"/>
    <lineage>
        <taxon>Bacteria</taxon>
        <taxon>Pseudomonadati</taxon>
        <taxon>Pseudomonadota</taxon>
        <taxon>Gammaproteobacteria</taxon>
        <taxon>Enterobacterales</taxon>
        <taxon>Morganellaceae</taxon>
        <taxon>Providencia</taxon>
    </lineage>
</organism>
<name>D1P0V2_9GAMM</name>